<dbReference type="OrthoDB" id="392571at2759"/>
<dbReference type="PROSITE" id="PS50302">
    <property type="entry name" value="PUM"/>
    <property type="match status" value="1"/>
</dbReference>
<evidence type="ECO:0000256" key="3">
    <source>
        <dbReference type="PROSITE-ProRule" id="PRU00317"/>
    </source>
</evidence>
<dbReference type="GO" id="GO:0030688">
    <property type="term" value="C:preribosome, small subunit precursor"/>
    <property type="evidence" value="ECO:0007669"/>
    <property type="project" value="TreeGrafter"/>
</dbReference>
<feature type="repeat" description="Pumilio" evidence="3">
    <location>
        <begin position="677"/>
        <end position="712"/>
    </location>
</feature>
<dbReference type="PANTHER" id="PTHR13102">
    <property type="entry name" value="NUCLEOLAR PROTEIN 9"/>
    <property type="match status" value="1"/>
</dbReference>
<evidence type="ECO:0000256" key="2">
    <source>
        <dbReference type="ARBA" id="ARBA00022845"/>
    </source>
</evidence>
<dbReference type="Gene3D" id="1.25.10.10">
    <property type="entry name" value="Leucine-rich Repeat Variant"/>
    <property type="match status" value="2"/>
</dbReference>
<accession>A0A843X9A2</accession>
<dbReference type="Proteomes" id="UP000652761">
    <property type="component" value="Unassembled WGS sequence"/>
</dbReference>
<dbReference type="GO" id="GO:0000472">
    <property type="term" value="P:endonucleolytic cleavage to generate mature 5'-end of SSU-rRNA from (SSU-rRNA, 5.8S rRNA, LSU-rRNA)"/>
    <property type="evidence" value="ECO:0007669"/>
    <property type="project" value="TreeGrafter"/>
</dbReference>
<keyword evidence="2" id="KW-0810">Translation regulation</keyword>
<dbReference type="Pfam" id="PF22493">
    <property type="entry name" value="PUF_NOP9"/>
    <property type="match status" value="1"/>
</dbReference>
<proteinExistence type="predicted"/>
<dbReference type="PANTHER" id="PTHR13102:SF0">
    <property type="entry name" value="NUCLEOLAR PROTEIN 9"/>
    <property type="match status" value="1"/>
</dbReference>
<feature type="region of interest" description="Disordered" evidence="4">
    <location>
        <begin position="100"/>
        <end position="186"/>
    </location>
</feature>
<evidence type="ECO:0000256" key="4">
    <source>
        <dbReference type="SAM" id="MobiDB-lite"/>
    </source>
</evidence>
<keyword evidence="6" id="KW-1185">Reference proteome</keyword>
<evidence type="ECO:0000313" key="5">
    <source>
        <dbReference type="EMBL" id="MQM15924.1"/>
    </source>
</evidence>
<dbReference type="InterPro" id="IPR016024">
    <property type="entry name" value="ARM-type_fold"/>
</dbReference>
<evidence type="ECO:0000313" key="6">
    <source>
        <dbReference type="Proteomes" id="UP000652761"/>
    </source>
</evidence>
<organism evidence="5 6">
    <name type="scientific">Colocasia esculenta</name>
    <name type="common">Wild taro</name>
    <name type="synonym">Arum esculentum</name>
    <dbReference type="NCBI Taxonomy" id="4460"/>
    <lineage>
        <taxon>Eukaryota</taxon>
        <taxon>Viridiplantae</taxon>
        <taxon>Streptophyta</taxon>
        <taxon>Embryophyta</taxon>
        <taxon>Tracheophyta</taxon>
        <taxon>Spermatophyta</taxon>
        <taxon>Magnoliopsida</taxon>
        <taxon>Liliopsida</taxon>
        <taxon>Araceae</taxon>
        <taxon>Aroideae</taxon>
        <taxon>Colocasieae</taxon>
        <taxon>Colocasia</taxon>
    </lineage>
</organism>
<feature type="compositionally biased region" description="Polar residues" evidence="4">
    <location>
        <begin position="162"/>
        <end position="171"/>
    </location>
</feature>
<dbReference type="InterPro" id="IPR001313">
    <property type="entry name" value="Pumilio_RNA-bd_rpt"/>
</dbReference>
<dbReference type="GO" id="GO:0006417">
    <property type="term" value="P:regulation of translation"/>
    <property type="evidence" value="ECO:0007669"/>
    <property type="project" value="UniProtKB-KW"/>
</dbReference>
<name>A0A843X9A2_COLES</name>
<evidence type="ECO:0000256" key="1">
    <source>
        <dbReference type="ARBA" id="ARBA00022737"/>
    </source>
</evidence>
<dbReference type="EMBL" id="NMUH01006750">
    <property type="protein sequence ID" value="MQM15924.1"/>
    <property type="molecule type" value="Genomic_DNA"/>
</dbReference>
<dbReference type="AlphaFoldDB" id="A0A843X9A2"/>
<dbReference type="SUPFAM" id="SSF48371">
    <property type="entry name" value="ARM repeat"/>
    <property type="match status" value="2"/>
</dbReference>
<sequence>MGLGHRERAREREAAGREEARNLLLSSFLGRRARAAAAAASKGATRSGGGVFLLRRRGANTAAEPAGSSNGGGGGSQFSVSLQGTLLPPVAFTSHSMMERSKSVEDYKMSKGVKRSKNDLKQKKGHTGGDKEHNSSNGGWKGKSRKNENTRGQLGVKKNHRLTNSSMTNKTKAAESLKAQGLPTAQASFPRKKVDPETANYFYRIANLFENNEIDLEERSVICGNALEETRGKELELSTDVIISRTLQTLLEGCDSDQLCSFLLNSANVFSYIATDKCGSHVAETALRSLAAHAQDQFTHSTVADILMKICEEVVVDSVNVMSSPYGSHVLRSLICICKGLPMDALEEYHNMKSFSALAERLNPQSSGKKPHQPEHGFPDTFKFLVMETLRHSKDDIATLCVNKYSSLTVLKLLVGDNEGLLHAILVLLGCTKENVSEGCLVETTKVHGILDLLEDTASSHLLEVILEVAPEDLYDEILTKIFRGSLSKISAHHCGNFVVQALLSSAKSQGQVNMIWAELHPQLKHLLEMGKSGVIASLLAACQRLQTHGHECCQMLADAVCLDSEFPCSIVPHILYLESYFSCKDKSNWQWPVGEKMHTLGCLMLQTVFRYPKKIIQLYIRSVLSMDADLIVQMANDAGGGRVLESFLCSDLSPKQKLKYKHLEYLTEYHPSLSARLQDHFGELSMQPSGSFTVERCFDASDLSLKETIASELLAVRAELSKMKHGPYILKKLDVDGLDTRPEQWRKRQATKEMTYREFQATFGSDSNGEDKNRHVFSKKAAKRNKKKILEHIQEPDVSPVLVAMDLEFPGLNTSMARLGFPDSKHGHKRKRVVDATTGSESLSKASISRFSMLEKHSGKGRSSVADLADLATKKTLTAAEIQSLFKGTTKKAKKKRGHGWGSSWMYLSFPYLGHAVAGALAGTGGLCGGPAEGTGWPAMASPEGSPPGGGHEPPGGLSFAKVVASSLAFPEVSIDVHHPTFTDQGEPTFFFSKAEMDASLRPFLFSVVANTTFGRPAFFEIRSHLTARFFKWTPLFKPSADPTVVSVWVEFPELPVNLYHKKLLASIACNVGPVLQIAQSSELLLNTKAARDQADVIVAEGHPPALGVLGHAGEVSPQGVSRLTPATQDQGIRPVSDVAVEDVAGVTVESEGEVAVAAGVTVVPRVELPAVSSPGSSGGFPRLEGAMQPSSQEPAIEDRPSPFPRGFTAAVEASCPAGEASCDAAPSPCVASLKAKAAGGPAGEADLAREPASAASFDGDLSAIFSCR</sequence>
<keyword evidence="1" id="KW-0677">Repeat</keyword>
<feature type="compositionally biased region" description="Basic and acidic residues" evidence="4">
    <location>
        <begin position="100"/>
        <end position="109"/>
    </location>
</feature>
<feature type="compositionally biased region" description="Basic and acidic residues" evidence="4">
    <location>
        <begin position="116"/>
        <end position="134"/>
    </location>
</feature>
<reference evidence="5" key="1">
    <citation type="submission" date="2017-07" db="EMBL/GenBank/DDBJ databases">
        <title>Taro Niue Genome Assembly and Annotation.</title>
        <authorList>
            <person name="Atibalentja N."/>
            <person name="Keating K."/>
            <person name="Fields C.J."/>
        </authorList>
    </citation>
    <scope>NUCLEOTIDE SEQUENCE</scope>
    <source>
        <strain evidence="5">Niue_2</strain>
        <tissue evidence="5">Leaf</tissue>
    </source>
</reference>
<dbReference type="GO" id="GO:0005730">
    <property type="term" value="C:nucleolus"/>
    <property type="evidence" value="ECO:0007669"/>
    <property type="project" value="TreeGrafter"/>
</dbReference>
<dbReference type="GO" id="GO:0030686">
    <property type="term" value="C:90S preribosome"/>
    <property type="evidence" value="ECO:0007669"/>
    <property type="project" value="TreeGrafter"/>
</dbReference>
<protein>
    <submittedName>
        <fullName evidence="5">Uncharacterized protein</fullName>
    </submittedName>
</protein>
<gene>
    <name evidence="5" type="ORF">Taro_048877</name>
</gene>
<dbReference type="InterPro" id="IPR040000">
    <property type="entry name" value="NOP9"/>
</dbReference>
<dbReference type="GO" id="GO:0000447">
    <property type="term" value="P:endonucleolytic cleavage in ITS1 to separate SSU-rRNA from 5.8S rRNA and LSU-rRNA from tricistronic rRNA transcript (SSU-rRNA, 5.8S rRNA, LSU-rRNA)"/>
    <property type="evidence" value="ECO:0007669"/>
    <property type="project" value="TreeGrafter"/>
</dbReference>
<dbReference type="InterPro" id="IPR011989">
    <property type="entry name" value="ARM-like"/>
</dbReference>
<dbReference type="GO" id="GO:0003723">
    <property type="term" value="F:RNA binding"/>
    <property type="evidence" value="ECO:0007669"/>
    <property type="project" value="InterPro"/>
</dbReference>
<feature type="region of interest" description="Disordered" evidence="4">
    <location>
        <begin position="62"/>
        <end position="81"/>
    </location>
</feature>
<dbReference type="GO" id="GO:0000480">
    <property type="term" value="P:endonucleolytic cleavage in 5'-ETS of tricistronic rRNA transcript (SSU-rRNA, 5.8S rRNA, LSU-rRNA)"/>
    <property type="evidence" value="ECO:0007669"/>
    <property type="project" value="TreeGrafter"/>
</dbReference>
<dbReference type="SMART" id="SM00025">
    <property type="entry name" value="Pumilio"/>
    <property type="match status" value="5"/>
</dbReference>
<comment type="caution">
    <text evidence="5">The sequence shown here is derived from an EMBL/GenBank/DDBJ whole genome shotgun (WGS) entry which is preliminary data.</text>
</comment>
<feature type="non-terminal residue" evidence="5">
    <location>
        <position position="1"/>
    </location>
</feature>
<dbReference type="GO" id="GO:0000056">
    <property type="term" value="P:ribosomal small subunit export from nucleus"/>
    <property type="evidence" value="ECO:0007669"/>
    <property type="project" value="TreeGrafter"/>
</dbReference>